<evidence type="ECO:0008006" key="4">
    <source>
        <dbReference type="Google" id="ProtNLM"/>
    </source>
</evidence>
<reference evidence="2" key="2">
    <citation type="submission" date="2014-09" db="EMBL/GenBank/DDBJ databases">
        <title>Criblamydia sequanensis harbors a mega-plasmid encoding arsenite resistance.</title>
        <authorList>
            <person name="Bertelli C."/>
            <person name="Goesmann A."/>
            <person name="Greub G."/>
        </authorList>
    </citation>
    <scope>NUCLEOTIDE SEQUENCE [LARGE SCALE GENOMIC DNA]</scope>
    <source>
        <strain evidence="2">CRIB-18</strain>
    </source>
</reference>
<dbReference type="eggNOG" id="ENOG5033588">
    <property type="taxonomic scope" value="Bacteria"/>
</dbReference>
<dbReference type="STRING" id="1437425.CSEC_0100"/>
<protein>
    <recommendedName>
        <fullName evidence="4">Flagellar hook-length control protein-like C-terminal domain-containing protein</fullName>
    </recommendedName>
</protein>
<feature type="compositionally biased region" description="Polar residues" evidence="1">
    <location>
        <begin position="11"/>
        <end position="20"/>
    </location>
</feature>
<dbReference type="RefSeq" id="WP_041016456.1">
    <property type="nucleotide sequence ID" value="NZ_CCEJ010000001.1"/>
</dbReference>
<feature type="compositionally biased region" description="Basic and acidic residues" evidence="1">
    <location>
        <begin position="101"/>
        <end position="114"/>
    </location>
</feature>
<dbReference type="InterPro" id="IPR038610">
    <property type="entry name" value="FliK-like_C_sf"/>
</dbReference>
<dbReference type="OrthoDB" id="22154at2"/>
<feature type="region of interest" description="Disordered" evidence="1">
    <location>
        <begin position="330"/>
        <end position="362"/>
    </location>
</feature>
<evidence type="ECO:0000256" key="1">
    <source>
        <dbReference type="SAM" id="MobiDB-lite"/>
    </source>
</evidence>
<dbReference type="AlphaFoldDB" id="A0A090DVB5"/>
<dbReference type="Proteomes" id="UP000031552">
    <property type="component" value="Unassembled WGS sequence"/>
</dbReference>
<dbReference type="Gene3D" id="3.30.750.140">
    <property type="match status" value="1"/>
</dbReference>
<comment type="caution">
    <text evidence="2">The sequence shown here is derived from an EMBL/GenBank/DDBJ whole genome shotgun (WGS) entry which is preliminary data.</text>
</comment>
<feature type="compositionally biased region" description="Basic and acidic residues" evidence="1">
    <location>
        <begin position="35"/>
        <end position="89"/>
    </location>
</feature>
<feature type="region of interest" description="Disordered" evidence="1">
    <location>
        <begin position="1"/>
        <end position="129"/>
    </location>
</feature>
<dbReference type="EMBL" id="CCEJ010000001">
    <property type="protein sequence ID" value="CDR32944.1"/>
    <property type="molecule type" value="Genomic_DNA"/>
</dbReference>
<gene>
    <name evidence="2" type="ORF">CSEC_0100</name>
</gene>
<organism evidence="2 3">
    <name type="scientific">Candidatus Criblamydia sequanensis CRIB-18</name>
    <dbReference type="NCBI Taxonomy" id="1437425"/>
    <lineage>
        <taxon>Bacteria</taxon>
        <taxon>Pseudomonadati</taxon>
        <taxon>Chlamydiota</taxon>
        <taxon>Chlamydiia</taxon>
        <taxon>Parachlamydiales</taxon>
        <taxon>Candidatus Criblamydiaceae</taxon>
        <taxon>Candidatus Criblamydia</taxon>
    </lineage>
</organism>
<evidence type="ECO:0000313" key="2">
    <source>
        <dbReference type="EMBL" id="CDR32944.1"/>
    </source>
</evidence>
<reference evidence="2" key="1">
    <citation type="submission" date="2013-12" db="EMBL/GenBank/DDBJ databases">
        <authorList>
            <person name="Linke B."/>
        </authorList>
    </citation>
    <scope>NUCLEOTIDE SEQUENCE [LARGE SCALE GENOMIC DNA]</scope>
    <source>
        <strain evidence="2">CRIB-18</strain>
    </source>
</reference>
<sequence length="362" mass="40368">MTPDSFFKVNPNIQPGTLSSVDRDSRRVHPSSLEKQGKDFRKILSRRERKEEDEDTSSKKTSIEDEILKEAGEEKMAVDRRKQPKKESLDPDFNQTPTLAKESKVAPKIGKEKPVAPSEEPWSSPAIEANKDEDLRTAFKKSLDAEKGVKSPAELFGQMAQEKTSFLKKLNLDEEIKNSLPQVDDLEISGSSKKGLSLIPEKSIDQDLASVNLFVLALGPKDQLIYADKIKLSAQDIPPDILKLCEEITNNMNSDMTKTTLVLKNAGLFNGVEVTVTSFKTAHGEINIQFANLTQQAKDVLDINLDSLKQALDQKGYTVHMIATTTIKDEPIIADSGRKTRDEKDESQGQKKEQDNNEEENG</sequence>
<proteinExistence type="predicted"/>
<keyword evidence="3" id="KW-1185">Reference proteome</keyword>
<accession>A0A090DVB5</accession>
<name>A0A090DVB5_9BACT</name>
<evidence type="ECO:0000313" key="3">
    <source>
        <dbReference type="Proteomes" id="UP000031552"/>
    </source>
</evidence>
<feature type="compositionally biased region" description="Basic and acidic residues" evidence="1">
    <location>
        <begin position="330"/>
        <end position="355"/>
    </location>
</feature>